<evidence type="ECO:0000313" key="1">
    <source>
        <dbReference type="EMBL" id="KAF2470220.1"/>
    </source>
</evidence>
<comment type="caution">
    <text evidence="1">The sequence shown here is derived from an EMBL/GenBank/DDBJ whole genome shotgun (WGS) entry which is preliminary data.</text>
</comment>
<dbReference type="EMBL" id="MU003509">
    <property type="protein sequence ID" value="KAF2470220.1"/>
    <property type="molecule type" value="Genomic_DNA"/>
</dbReference>
<proteinExistence type="predicted"/>
<sequence length="607" mass="68196">MDISKWNKPGRSLPRIQCQRRSFAVEGRWSMIWSFGWRCYEALTPPFSESCFDALPENISYFTPAVDIAKWTEDVSGAAIPPQDFLFSSPDPQDMSGPDAIELKHDTASVYSMDSAYQSQTGADRRGNTVPEGFQSLTPQDTRSRVSSQFLRSDIYSPTLSPDNFNAFPEQHTDMTQIHLPSAAEEPEIGGIPFGYSNYSAGQDFTQFSTTSVPRTTSASGMDIGSNWVFADSHNFSNSYDFLYPKSSHSLEAALYPSQDPGELMFTNTVPQQRTIRKPPPQLDTNIRSTSVRGSSSFSTNQRDTRPPSTNDPTFGTFVMSPTSSVNVQLSMNTAADFEERRFEIITEKDDTASTSLAARSVNDEDESMSPSDAAEAKNMDDEQGKVARSHPLYQAKPDENGKYHCPNEGKSGCNHVPTTLKCNYDKYVDSHLKPFRCNKKVCVGVQFSSTACLLRHEREAHGMYGHGSRPHLCQYTDCERSLPGNGFPRRYNLFDHMKRVHDWTGPTAELSPPVTTGSTRKHTTRKRRSTADEGTERRHKITKPDPQKQLQQRRQQLKQDFLSKKQSIINMLTNLTGPNDLMEDIQLTKEVILLHDISTEYKKSLG</sequence>
<dbReference type="Proteomes" id="UP000799755">
    <property type="component" value="Unassembled WGS sequence"/>
</dbReference>
<keyword evidence="2" id="KW-1185">Reference proteome</keyword>
<protein>
    <submittedName>
        <fullName evidence="1">Uncharacterized protein</fullName>
    </submittedName>
</protein>
<reference evidence="1" key="1">
    <citation type="journal article" date="2020" name="Stud. Mycol.">
        <title>101 Dothideomycetes genomes: a test case for predicting lifestyles and emergence of pathogens.</title>
        <authorList>
            <person name="Haridas S."/>
            <person name="Albert R."/>
            <person name="Binder M."/>
            <person name="Bloem J."/>
            <person name="Labutti K."/>
            <person name="Salamov A."/>
            <person name="Andreopoulos B."/>
            <person name="Baker S."/>
            <person name="Barry K."/>
            <person name="Bills G."/>
            <person name="Bluhm B."/>
            <person name="Cannon C."/>
            <person name="Castanera R."/>
            <person name="Culley D."/>
            <person name="Daum C."/>
            <person name="Ezra D."/>
            <person name="Gonzalez J."/>
            <person name="Henrissat B."/>
            <person name="Kuo A."/>
            <person name="Liang C."/>
            <person name="Lipzen A."/>
            <person name="Lutzoni F."/>
            <person name="Magnuson J."/>
            <person name="Mondo S."/>
            <person name="Nolan M."/>
            <person name="Ohm R."/>
            <person name="Pangilinan J."/>
            <person name="Park H.-J."/>
            <person name="Ramirez L."/>
            <person name="Alfaro M."/>
            <person name="Sun H."/>
            <person name="Tritt A."/>
            <person name="Yoshinaga Y."/>
            <person name="Zwiers L.-H."/>
            <person name="Turgeon B."/>
            <person name="Goodwin S."/>
            <person name="Spatafora J."/>
            <person name="Crous P."/>
            <person name="Grigoriev I."/>
        </authorList>
    </citation>
    <scope>NUCLEOTIDE SEQUENCE</scope>
    <source>
        <strain evidence="1">ATCC 200398</strain>
    </source>
</reference>
<evidence type="ECO:0000313" key="2">
    <source>
        <dbReference type="Proteomes" id="UP000799755"/>
    </source>
</evidence>
<name>A0ACB6QTK5_9PLEO</name>
<accession>A0ACB6QTK5</accession>
<gene>
    <name evidence="1" type="ORF">BDR25DRAFT_325885</name>
</gene>
<organism evidence="1 2">
    <name type="scientific">Lindgomyces ingoldianus</name>
    <dbReference type="NCBI Taxonomy" id="673940"/>
    <lineage>
        <taxon>Eukaryota</taxon>
        <taxon>Fungi</taxon>
        <taxon>Dikarya</taxon>
        <taxon>Ascomycota</taxon>
        <taxon>Pezizomycotina</taxon>
        <taxon>Dothideomycetes</taxon>
        <taxon>Pleosporomycetidae</taxon>
        <taxon>Pleosporales</taxon>
        <taxon>Lindgomycetaceae</taxon>
        <taxon>Lindgomyces</taxon>
    </lineage>
</organism>